<dbReference type="InterPro" id="IPR036188">
    <property type="entry name" value="FAD/NAD-bd_sf"/>
</dbReference>
<evidence type="ECO:0000313" key="6">
    <source>
        <dbReference type="EMBL" id="ANF56308.1"/>
    </source>
</evidence>
<keyword evidence="3" id="KW-0274">FAD</keyword>
<reference evidence="6 7" key="1">
    <citation type="submission" date="2016-04" db="EMBL/GenBank/DDBJ databases">
        <title>Complete Genome Sequence of Halotalea alkalilenta IHB B 13600.</title>
        <authorList>
            <person name="Swarnkar M.K."/>
            <person name="Sharma A."/>
            <person name="Kaushal K."/>
            <person name="Soni R."/>
            <person name="Rana S."/>
            <person name="Singh A.K."/>
            <person name="Gulati A."/>
        </authorList>
    </citation>
    <scope>NUCLEOTIDE SEQUENCE [LARGE SCALE GENOMIC DNA]</scope>
    <source>
        <strain evidence="6 7">IHB B 13600</strain>
    </source>
</reference>
<dbReference type="Gene3D" id="3.50.50.60">
    <property type="entry name" value="FAD/NAD(P)-binding domain"/>
    <property type="match status" value="1"/>
</dbReference>
<evidence type="ECO:0000313" key="7">
    <source>
        <dbReference type="Proteomes" id="UP000077875"/>
    </source>
</evidence>
<evidence type="ECO:0000256" key="4">
    <source>
        <dbReference type="ARBA" id="ARBA00023002"/>
    </source>
</evidence>
<dbReference type="SUPFAM" id="SSF51905">
    <property type="entry name" value="FAD/NAD(P)-binding domain"/>
    <property type="match status" value="1"/>
</dbReference>
<dbReference type="InterPro" id="IPR045170">
    <property type="entry name" value="MTOX"/>
</dbReference>
<dbReference type="SUPFAM" id="SSF54373">
    <property type="entry name" value="FAD-linked reductases, C-terminal domain"/>
    <property type="match status" value="1"/>
</dbReference>
<evidence type="ECO:0000256" key="1">
    <source>
        <dbReference type="ARBA" id="ARBA00001974"/>
    </source>
</evidence>
<comment type="cofactor">
    <cofactor evidence="1">
        <name>FAD</name>
        <dbReference type="ChEBI" id="CHEBI:57692"/>
    </cofactor>
</comment>
<protein>
    <submittedName>
        <fullName evidence="6">N-methyltryptophan oxidase</fullName>
    </submittedName>
</protein>
<dbReference type="PANTHER" id="PTHR10961:SF7">
    <property type="entry name" value="FAD DEPENDENT OXIDOREDUCTASE DOMAIN-CONTAINING PROTEIN"/>
    <property type="match status" value="1"/>
</dbReference>
<keyword evidence="7" id="KW-1185">Reference proteome</keyword>
<keyword evidence="2" id="KW-0285">Flavoprotein</keyword>
<sequence length="391" mass="42165">MQTIRTDVVVVGLGAMGAAITDQLARRGVAVVGVDRFAPPHDRGSSHGETRITRQAVGEGAAYVPFVLASHRHWRELESACGESLFEACGAVVIAGAAGRGSHHGKQDFFATTVATAERFAIEHRCLERDELVARFPQFAGMHRDQHAYFEPGGGYLRPERCIAAQLARAERASATLLLDTKVERIDNRSGGVRVTTDKAVIEADRAVVAAGAWATDLLGAPFERLLTVRRQTLHWFGLEADARFPADSPVHIWMHGAGDADYFYGFPPLPGERSVKVATEQDRVATHADQLDRQVAATESQALFDAHLRGRLAGVSSRVVDAAACLYTVTPDQGFILDDHPTMPGVFVVSACSGHGFKHSAGIGQAVAERLCGAESEFDLAPFALERFDT</sequence>
<dbReference type="Proteomes" id="UP000077875">
    <property type="component" value="Chromosome"/>
</dbReference>
<keyword evidence="4" id="KW-0560">Oxidoreductase</keyword>
<dbReference type="Gene3D" id="3.30.9.10">
    <property type="entry name" value="D-Amino Acid Oxidase, subunit A, domain 2"/>
    <property type="match status" value="1"/>
</dbReference>
<evidence type="ECO:0000256" key="2">
    <source>
        <dbReference type="ARBA" id="ARBA00022630"/>
    </source>
</evidence>
<dbReference type="NCBIfam" id="NF008425">
    <property type="entry name" value="PRK11259.1"/>
    <property type="match status" value="1"/>
</dbReference>
<accession>A0A172YAQ1</accession>
<dbReference type="RefSeq" id="WP_064121294.1">
    <property type="nucleotide sequence ID" value="NZ_CP015243.1"/>
</dbReference>
<evidence type="ECO:0000256" key="3">
    <source>
        <dbReference type="ARBA" id="ARBA00022827"/>
    </source>
</evidence>
<dbReference type="KEGG" id="haa:A5892_01555"/>
<dbReference type="GO" id="GO:0050660">
    <property type="term" value="F:flavin adenine dinucleotide binding"/>
    <property type="evidence" value="ECO:0007669"/>
    <property type="project" value="InterPro"/>
</dbReference>
<dbReference type="STRING" id="376489.A5892_01555"/>
<evidence type="ECO:0000259" key="5">
    <source>
        <dbReference type="Pfam" id="PF01266"/>
    </source>
</evidence>
<gene>
    <name evidence="6" type="ORF">A5892_01555</name>
</gene>
<dbReference type="GO" id="GO:0008115">
    <property type="term" value="F:sarcosine oxidase activity"/>
    <property type="evidence" value="ECO:0007669"/>
    <property type="project" value="TreeGrafter"/>
</dbReference>
<proteinExistence type="predicted"/>
<feature type="domain" description="FAD dependent oxidoreductase" evidence="5">
    <location>
        <begin position="7"/>
        <end position="371"/>
    </location>
</feature>
<dbReference type="InterPro" id="IPR006076">
    <property type="entry name" value="FAD-dep_OxRdtase"/>
</dbReference>
<dbReference type="Pfam" id="PF01266">
    <property type="entry name" value="DAO"/>
    <property type="match status" value="1"/>
</dbReference>
<name>A0A172YAQ1_9GAMM</name>
<dbReference type="PANTHER" id="PTHR10961">
    <property type="entry name" value="PEROXISOMAL SARCOSINE OXIDASE"/>
    <property type="match status" value="1"/>
</dbReference>
<dbReference type="AlphaFoldDB" id="A0A172YAQ1"/>
<dbReference type="EMBL" id="CP015243">
    <property type="protein sequence ID" value="ANF56308.1"/>
    <property type="molecule type" value="Genomic_DNA"/>
</dbReference>
<organism evidence="6 7">
    <name type="scientific">Halotalea alkalilenta</name>
    <dbReference type="NCBI Taxonomy" id="376489"/>
    <lineage>
        <taxon>Bacteria</taxon>
        <taxon>Pseudomonadati</taxon>
        <taxon>Pseudomonadota</taxon>
        <taxon>Gammaproteobacteria</taxon>
        <taxon>Oceanospirillales</taxon>
        <taxon>Halomonadaceae</taxon>
        <taxon>Halotalea</taxon>
    </lineage>
</organism>